<protein>
    <submittedName>
        <fullName evidence="2">Uncharacterized protein</fullName>
    </submittedName>
</protein>
<dbReference type="EMBL" id="MCFI01000029">
    <property type="protein sequence ID" value="ORY74619.1"/>
    <property type="molecule type" value="Genomic_DNA"/>
</dbReference>
<gene>
    <name evidence="2" type="ORF">BCR37DRAFT_203031</name>
</gene>
<sequence length="126" mass="14573">MLPAIKISALLILLVYPVVGRDEEQFLVTSVTCTYNTLRQTFSRVEIEKKYNAAKTVKHPVAKSELESMDQALEPATCNRTANTKASFKHLEEFYLHLDRPSRGKGYEEERQCRFCEVYCIFCWAD</sequence>
<organism evidence="2 3">
    <name type="scientific">Protomyces lactucae-debilis</name>
    <dbReference type="NCBI Taxonomy" id="2754530"/>
    <lineage>
        <taxon>Eukaryota</taxon>
        <taxon>Fungi</taxon>
        <taxon>Dikarya</taxon>
        <taxon>Ascomycota</taxon>
        <taxon>Taphrinomycotina</taxon>
        <taxon>Taphrinomycetes</taxon>
        <taxon>Taphrinales</taxon>
        <taxon>Protomycetaceae</taxon>
        <taxon>Protomyces</taxon>
    </lineage>
</organism>
<dbReference type="Proteomes" id="UP000193685">
    <property type="component" value="Unassembled WGS sequence"/>
</dbReference>
<evidence type="ECO:0000256" key="1">
    <source>
        <dbReference type="SAM" id="SignalP"/>
    </source>
</evidence>
<evidence type="ECO:0000313" key="3">
    <source>
        <dbReference type="Proteomes" id="UP000193685"/>
    </source>
</evidence>
<feature type="signal peptide" evidence="1">
    <location>
        <begin position="1"/>
        <end position="20"/>
    </location>
</feature>
<keyword evidence="3" id="KW-1185">Reference proteome</keyword>
<dbReference type="AlphaFoldDB" id="A0A1Y2ESR4"/>
<dbReference type="RefSeq" id="XP_040722093.1">
    <property type="nucleotide sequence ID" value="XM_040866366.1"/>
</dbReference>
<reference evidence="2 3" key="1">
    <citation type="submission" date="2016-07" db="EMBL/GenBank/DDBJ databases">
        <title>Pervasive Adenine N6-methylation of Active Genes in Fungi.</title>
        <authorList>
            <consortium name="DOE Joint Genome Institute"/>
            <person name="Mondo S.J."/>
            <person name="Dannebaum R.O."/>
            <person name="Kuo R.C."/>
            <person name="Labutti K."/>
            <person name="Haridas S."/>
            <person name="Kuo A."/>
            <person name="Salamov A."/>
            <person name="Ahrendt S.R."/>
            <person name="Lipzen A."/>
            <person name="Sullivan W."/>
            <person name="Andreopoulos W.B."/>
            <person name="Clum A."/>
            <person name="Lindquist E."/>
            <person name="Daum C."/>
            <person name="Ramamoorthy G.K."/>
            <person name="Gryganskyi A."/>
            <person name="Culley D."/>
            <person name="Magnuson J.K."/>
            <person name="James T.Y."/>
            <person name="O'Malley M.A."/>
            <person name="Stajich J.E."/>
            <person name="Spatafora J.W."/>
            <person name="Visel A."/>
            <person name="Grigoriev I.V."/>
        </authorList>
    </citation>
    <scope>NUCLEOTIDE SEQUENCE [LARGE SCALE GENOMIC DNA]</scope>
    <source>
        <strain evidence="2 3">12-1054</strain>
    </source>
</reference>
<comment type="caution">
    <text evidence="2">The sequence shown here is derived from an EMBL/GenBank/DDBJ whole genome shotgun (WGS) entry which is preliminary data.</text>
</comment>
<proteinExistence type="predicted"/>
<dbReference type="GeneID" id="63782965"/>
<name>A0A1Y2ESR4_PROLT</name>
<accession>A0A1Y2ESR4</accession>
<feature type="chain" id="PRO_5012417913" evidence="1">
    <location>
        <begin position="21"/>
        <end position="126"/>
    </location>
</feature>
<keyword evidence="1" id="KW-0732">Signal</keyword>
<evidence type="ECO:0000313" key="2">
    <source>
        <dbReference type="EMBL" id="ORY74619.1"/>
    </source>
</evidence>